<evidence type="ECO:0000256" key="1">
    <source>
        <dbReference type="SAM" id="Phobius"/>
    </source>
</evidence>
<feature type="transmembrane region" description="Helical" evidence="1">
    <location>
        <begin position="6"/>
        <end position="27"/>
    </location>
</feature>
<evidence type="ECO:0000313" key="3">
    <source>
        <dbReference type="Proteomes" id="UP001211064"/>
    </source>
</evidence>
<dbReference type="Proteomes" id="UP001211064">
    <property type="component" value="Unassembled WGS sequence"/>
</dbReference>
<proteinExistence type="predicted"/>
<comment type="caution">
    <text evidence="2">The sequence shown here is derived from an EMBL/GenBank/DDBJ whole genome shotgun (WGS) entry which is preliminary data.</text>
</comment>
<reference evidence="2" key="1">
    <citation type="submission" date="2022-08" db="EMBL/GenBank/DDBJ databases">
        <title>Genome sequencing of human pathogens.</title>
        <authorList>
            <person name="Cao X."/>
        </authorList>
    </citation>
    <scope>NUCLEOTIDE SEQUENCE</scope>
    <source>
        <strain evidence="2">EC16126</strain>
    </source>
</reference>
<keyword evidence="1" id="KW-1133">Transmembrane helix</keyword>
<dbReference type="AlphaFoldDB" id="A0AAW5Z3N3"/>
<sequence>DIYSSAAASIVMVTLMIGATLICSVAISELVKALSKTAAEEITKEITDSIKSTVESMIKSVSKKIMSALNFLGDKIKASTQFIMIFAKITILLEKIASGVCTIITSSMNQYAASKSADIEILQQDISNLSKTREQMLTVMQRIDKTVEQEVAQMVRVLQHRTEALKFASHSIV</sequence>
<protein>
    <submittedName>
        <fullName evidence="2">Type III cell invasion protein SipB</fullName>
    </submittedName>
</protein>
<name>A0AAW5Z3N3_ECOLX</name>
<accession>A0AAW5Z3N3</accession>
<gene>
    <name evidence="2" type="ORF">NY836_09690</name>
</gene>
<evidence type="ECO:0000313" key="2">
    <source>
        <dbReference type="EMBL" id="MDA4177671.1"/>
    </source>
</evidence>
<keyword evidence="1" id="KW-0812">Transmembrane</keyword>
<dbReference type="EMBL" id="JANWOR010000236">
    <property type="protein sequence ID" value="MDA4177671.1"/>
    <property type="molecule type" value="Genomic_DNA"/>
</dbReference>
<feature type="non-terminal residue" evidence="2">
    <location>
        <position position="1"/>
    </location>
</feature>
<organism evidence="2 3">
    <name type="scientific">Escherichia coli</name>
    <dbReference type="NCBI Taxonomy" id="562"/>
    <lineage>
        <taxon>Bacteria</taxon>
        <taxon>Pseudomonadati</taxon>
        <taxon>Pseudomonadota</taxon>
        <taxon>Gammaproteobacteria</taxon>
        <taxon>Enterobacterales</taxon>
        <taxon>Enterobacteriaceae</taxon>
        <taxon>Escherichia</taxon>
    </lineage>
</organism>
<keyword evidence="1" id="KW-0472">Membrane</keyword>